<comment type="caution">
    <text evidence="13">The sequence shown here is derived from an EMBL/GenBank/DDBJ whole genome shotgun (WGS) entry which is preliminary data.</text>
</comment>
<dbReference type="Pfam" id="PF13878">
    <property type="entry name" value="zf-C2H2_3"/>
    <property type="match status" value="1"/>
</dbReference>
<keyword evidence="14" id="KW-1185">Reference proteome</keyword>
<keyword evidence="6" id="KW-0862">Zinc</keyword>
<keyword evidence="9" id="KW-0012">Acyltransferase</keyword>
<name>A0ABR3FYD6_9AGAR</name>
<feature type="domain" description="N-acetyltransferase ESCO zinc-finger" evidence="11">
    <location>
        <begin position="63"/>
        <end position="100"/>
    </location>
</feature>
<evidence type="ECO:0000256" key="1">
    <source>
        <dbReference type="ARBA" id="ARBA00004123"/>
    </source>
</evidence>
<keyword evidence="7" id="KW-0539">Nucleus</keyword>
<evidence type="ECO:0000313" key="13">
    <source>
        <dbReference type="EMBL" id="KAL0580419.1"/>
    </source>
</evidence>
<evidence type="ECO:0000259" key="12">
    <source>
        <dbReference type="Pfam" id="PF13880"/>
    </source>
</evidence>
<dbReference type="PANTHER" id="PTHR45884">
    <property type="entry name" value="N-ACETYLTRANSFERASE ECO"/>
    <property type="match status" value="1"/>
</dbReference>
<evidence type="ECO:0000256" key="3">
    <source>
        <dbReference type="ARBA" id="ARBA00022679"/>
    </source>
</evidence>
<feature type="domain" description="N-acetyltransferase ESCO acetyl-transferase" evidence="12">
    <location>
        <begin position="244"/>
        <end position="306"/>
    </location>
</feature>
<evidence type="ECO:0000259" key="11">
    <source>
        <dbReference type="Pfam" id="PF13878"/>
    </source>
</evidence>
<evidence type="ECO:0000256" key="10">
    <source>
        <dbReference type="SAM" id="MobiDB-lite"/>
    </source>
</evidence>
<keyword evidence="5" id="KW-0863">Zinc-finger</keyword>
<evidence type="ECO:0000256" key="5">
    <source>
        <dbReference type="ARBA" id="ARBA00022771"/>
    </source>
</evidence>
<organism evidence="13 14">
    <name type="scientific">Marasmius crinis-equi</name>
    <dbReference type="NCBI Taxonomy" id="585013"/>
    <lineage>
        <taxon>Eukaryota</taxon>
        <taxon>Fungi</taxon>
        <taxon>Dikarya</taxon>
        <taxon>Basidiomycota</taxon>
        <taxon>Agaricomycotina</taxon>
        <taxon>Agaricomycetes</taxon>
        <taxon>Agaricomycetidae</taxon>
        <taxon>Agaricales</taxon>
        <taxon>Marasmiineae</taxon>
        <taxon>Marasmiaceae</taxon>
        <taxon>Marasmius</taxon>
    </lineage>
</organism>
<evidence type="ECO:0000313" key="14">
    <source>
        <dbReference type="Proteomes" id="UP001465976"/>
    </source>
</evidence>
<feature type="compositionally biased region" description="Pro residues" evidence="10">
    <location>
        <begin position="15"/>
        <end position="32"/>
    </location>
</feature>
<dbReference type="EMBL" id="JBAHYK010000031">
    <property type="protein sequence ID" value="KAL0580419.1"/>
    <property type="molecule type" value="Genomic_DNA"/>
</dbReference>
<evidence type="ECO:0000256" key="9">
    <source>
        <dbReference type="ARBA" id="ARBA00023315"/>
    </source>
</evidence>
<reference evidence="13 14" key="1">
    <citation type="submission" date="2024-02" db="EMBL/GenBank/DDBJ databases">
        <title>A draft genome for the cacao thread blight pathogen Marasmius crinis-equi.</title>
        <authorList>
            <person name="Cohen S.P."/>
            <person name="Baruah I.K."/>
            <person name="Amoako-Attah I."/>
            <person name="Bukari Y."/>
            <person name="Meinhardt L.W."/>
            <person name="Bailey B.A."/>
        </authorList>
    </citation>
    <scope>NUCLEOTIDE SEQUENCE [LARGE SCALE GENOMIC DNA]</scope>
    <source>
        <strain evidence="13 14">GH-76</strain>
    </source>
</reference>
<keyword evidence="8" id="KW-0131">Cell cycle</keyword>
<sequence length="315" mass="34042">MSSRVKRTYASRPKAPFPPSSPVSVPSSPPAPTRKRALPSASEGRPTKKIKLASKPKQKTLTQLHFCIDKPTLRKCANCNMSYTQGAEDDEALHRAHCAKVKKGMEWGREEEKEDVTEVESRVLLKGGKKGRIVCVRADATGRIRTKLNTLYEMMDMSLSAPSLSPSVLHKSKVYLFLLPASSTSSSSSKERIAGCVIAQQISTAMEIAPSAQPTDENESSPSVPLVVVDSSSGIFCYPTPLPTSLGVPRIFVSATDRRQGIAGKLLSAAAKTFVHGCQLDPRKGHVAFSQTTGDGLALMREWGGGGVRIYDEDQ</sequence>
<proteinExistence type="inferred from homology"/>
<evidence type="ECO:0000256" key="6">
    <source>
        <dbReference type="ARBA" id="ARBA00022833"/>
    </source>
</evidence>
<dbReference type="Proteomes" id="UP001465976">
    <property type="component" value="Unassembled WGS sequence"/>
</dbReference>
<dbReference type="Pfam" id="PF13880">
    <property type="entry name" value="Acetyltransf_13"/>
    <property type="match status" value="1"/>
</dbReference>
<dbReference type="InterPro" id="IPR028009">
    <property type="entry name" value="ESCO_Acetyltransf_dom"/>
</dbReference>
<evidence type="ECO:0000256" key="8">
    <source>
        <dbReference type="ARBA" id="ARBA00023306"/>
    </source>
</evidence>
<keyword evidence="4" id="KW-0479">Metal-binding</keyword>
<feature type="region of interest" description="Disordered" evidence="10">
    <location>
        <begin position="1"/>
        <end position="55"/>
    </location>
</feature>
<comment type="subcellular location">
    <subcellularLocation>
        <location evidence="1">Nucleus</location>
    </subcellularLocation>
</comment>
<evidence type="ECO:0000256" key="2">
    <source>
        <dbReference type="ARBA" id="ARBA00005816"/>
    </source>
</evidence>
<protein>
    <recommendedName>
        <fullName evidence="15">N-acetyltransferase ECO1</fullName>
    </recommendedName>
</protein>
<dbReference type="InterPro" id="IPR028005">
    <property type="entry name" value="AcTrfase_ESCO_Znf_dom"/>
</dbReference>
<comment type="similarity">
    <text evidence="2">Belongs to the acetyltransferase family. ECO subfamily.</text>
</comment>
<gene>
    <name evidence="13" type="ORF">V5O48_001572</name>
</gene>
<accession>A0ABR3FYD6</accession>
<evidence type="ECO:0000256" key="4">
    <source>
        <dbReference type="ARBA" id="ARBA00022723"/>
    </source>
</evidence>
<evidence type="ECO:0000256" key="7">
    <source>
        <dbReference type="ARBA" id="ARBA00023242"/>
    </source>
</evidence>
<keyword evidence="3" id="KW-0808">Transferase</keyword>
<dbReference type="PANTHER" id="PTHR45884:SF2">
    <property type="entry name" value="N-ACETYLTRANSFERASE ECO"/>
    <property type="match status" value="1"/>
</dbReference>
<evidence type="ECO:0008006" key="15">
    <source>
        <dbReference type="Google" id="ProtNLM"/>
    </source>
</evidence>